<dbReference type="Proteomes" id="UP000181956">
    <property type="component" value="Chromosome I"/>
</dbReference>
<dbReference type="STRING" id="412690.SAMN04489834_1510"/>
<name>A0A1H1SBY9_9MICO</name>
<organism evidence="1 2">
    <name type="scientific">Microterricola viridarii</name>
    <dbReference type="NCBI Taxonomy" id="412690"/>
    <lineage>
        <taxon>Bacteria</taxon>
        <taxon>Bacillati</taxon>
        <taxon>Actinomycetota</taxon>
        <taxon>Actinomycetes</taxon>
        <taxon>Micrococcales</taxon>
        <taxon>Microbacteriaceae</taxon>
        <taxon>Microterricola</taxon>
    </lineage>
</organism>
<keyword evidence="2" id="KW-1185">Reference proteome</keyword>
<accession>A0A1H1SBY9</accession>
<evidence type="ECO:0000313" key="2">
    <source>
        <dbReference type="Proteomes" id="UP000181956"/>
    </source>
</evidence>
<dbReference type="EMBL" id="LT629742">
    <property type="protein sequence ID" value="SDS45451.1"/>
    <property type="molecule type" value="Genomic_DNA"/>
</dbReference>
<sequence length="357" mass="39304">MTGWGPFRQQRRPATHELGVTVRTGTSLSFVGLAVAATIALSGCSGAGDGGGGGDLTYEDSPLSAFTSALWGEMDQAKYDEQQVEVEKLVAACMKDEGFEYTPNTQNGSVVTMGSSDMAERETEEWVASNGYGMVQTQEEMEAQQEQVSDYVDPNQDYLSTLSESEVSAFYETLHGPGPSEEEMAAMEAGEAYEYNWETGGCYGAAQHSTQDQGMEAYSDPKYQGLFEKMGAIYTTMQEDPKIKELDRSWASCMADAGYSDFTMKQDAFTLISEAQNAIYETMEYDQETGEPLGDNTEALAELKQQEIDVALADFRCSEKLNYMQETLKAQFALETRFVEDNKAELDALLADYATKK</sequence>
<reference evidence="2" key="1">
    <citation type="submission" date="2016-10" db="EMBL/GenBank/DDBJ databases">
        <authorList>
            <person name="Varghese N."/>
            <person name="Submissions S."/>
        </authorList>
    </citation>
    <scope>NUCLEOTIDE SEQUENCE [LARGE SCALE GENOMIC DNA]</scope>
    <source>
        <strain evidence="2">DSM 21772</strain>
    </source>
</reference>
<dbReference type="AlphaFoldDB" id="A0A1H1SBY9"/>
<evidence type="ECO:0000313" key="1">
    <source>
        <dbReference type="EMBL" id="SDS45451.1"/>
    </source>
</evidence>
<protein>
    <submittedName>
        <fullName evidence="1">Uncharacterized protein</fullName>
    </submittedName>
</protein>
<proteinExistence type="predicted"/>
<gene>
    <name evidence="1" type="ORF">SAMN04489834_1510</name>
</gene>